<sequence length="1345" mass="154932">MSFMVQLILAKLFQKDISIDSCFTKKDKEKALFTLNAHMICKLLSIDKSFIDNPQEISEVINSYIKRNPCDKAEILWIQQIASQLKPDFCLLIPEFEPIDLIFLIVNKKSQSDFQNGPFFKQLNNLDFLKEINELKHAKFESFHDVAKSIGQIVYSKMISNENPPQNYEEIVLAFDSQEDAISKRIKSLFGIAQALDKWTEQKLEFDDISFLKNDFLDDQKLMNQFPSLVFWICENQKKASDLISSYKSYKPISNQIPLWLLELRIKSSLNCIKFDGYSQNKTTKTIKNAILKYLTDSMQQNKDINCNWISFLISDPPQKMANSDIKIVHDFLYDLSMGDEIRLPETMNHLKYSFIQEAISEIIFALLSSQGQNLFSSNLGDSGSINNFFISPVKYIQGKFISYSKHLVLSNESIDHLKRLLDSLDSFKESIRKLEKEIENDQEQKNFIIPGKINDGTIFFGNRHIDSKTFIKILESLYYALKSLDDDFLDNIERYLETIKSARSKIDDIINNLSVRFADDSPAPITECVLQGEIKDFLITLNPVIKETMIFLKKVYSIIDFRFIRLFNYHHDIPIVHLNQNSRQLAPDFSTLLLHDSFLLPIIYASPENKIICSFDKLICHILPVFPSLYCNPVVVNIVSMINERISLKMVKFSDSQHEELISIIELQKSGIDLIQLSIRPPQVTKKEPEIVVLKGEINIEAERFKSLILPFEIRLTIIPLKFILRCLEYQIAEENHSFRLCCDKIKSDKKVNLEIIHYFIHDFCVFKAGIELLEGNEAATPGFIISKKCFSFSIPKINSPSRSHFLIKIAFAQNMIIQIHCDFIIMPIQFNESEEIESKMAFIKLPEKNEWYDYFIISENESPKPFNIKDGLGSVVSPEINYEDNYEKQDSSLPNIELPEVLSIRSLNAFYLNCAIGAALLPSFIMKMKIKHLNLHDLELYFAKLLEIYISVTKESIINRSILSINVNSFINSFGKCVSILKRSGVNFSRLSLPYSLNRFVYDLTEFIILPDLFIPDLSGIDEEKEIYIQNFLKSQKILIVMLYDNRANKNENLNISPDKIMNAKDPLSVREAVGFYGIDLVLVQNYKDAVFELTKQTIPGKCDYYATWVISGHPYDIPLVDGGNQYLVDQFIDCLIQFWKNGGSVVMFANGDPFTFQANLFLERIIFPNNVKTNLRIGGVHKGGKFLTGDETGQLNQPGTFYKSPSLFKYLQRSPLSFGIEKIYEGEAISFVHDDKSIYSPFIPFMKDSENGISALIYPSVVNRDYQTGDIIIDCGYSKLFSKMYPSGTFRYVRNIAGWTARPEINKINGIEPWNYRPKAVIFDLNESKKFDLQDQSFNSNK</sequence>
<protein>
    <submittedName>
        <fullName evidence="2">Uncharacterized protein</fullName>
    </submittedName>
</protein>
<comment type="caution">
    <text evidence="2">The sequence shown here is derived from an EMBL/GenBank/DDBJ whole genome shotgun (WGS) entry which is preliminary data.</text>
</comment>
<organism evidence="2 3">
    <name type="scientific">Tritrichomonas musculus</name>
    <dbReference type="NCBI Taxonomy" id="1915356"/>
    <lineage>
        <taxon>Eukaryota</taxon>
        <taxon>Metamonada</taxon>
        <taxon>Parabasalia</taxon>
        <taxon>Tritrichomonadida</taxon>
        <taxon>Tritrichomonadidae</taxon>
        <taxon>Tritrichomonas</taxon>
    </lineage>
</organism>
<dbReference type="EMBL" id="JAPFFF010000009">
    <property type="protein sequence ID" value="KAK8883079.1"/>
    <property type="molecule type" value="Genomic_DNA"/>
</dbReference>
<feature type="coiled-coil region" evidence="1">
    <location>
        <begin position="418"/>
        <end position="445"/>
    </location>
</feature>
<evidence type="ECO:0000313" key="2">
    <source>
        <dbReference type="EMBL" id="KAK8883079.1"/>
    </source>
</evidence>
<evidence type="ECO:0000313" key="3">
    <source>
        <dbReference type="Proteomes" id="UP001470230"/>
    </source>
</evidence>
<keyword evidence="1" id="KW-0175">Coiled coil</keyword>
<dbReference type="Proteomes" id="UP001470230">
    <property type="component" value="Unassembled WGS sequence"/>
</dbReference>
<accession>A0ABR2JW34</accession>
<name>A0ABR2JW34_9EUKA</name>
<gene>
    <name evidence="2" type="ORF">M9Y10_045727</name>
</gene>
<reference evidence="2 3" key="1">
    <citation type="submission" date="2024-04" db="EMBL/GenBank/DDBJ databases">
        <title>Tritrichomonas musculus Genome.</title>
        <authorList>
            <person name="Alves-Ferreira E."/>
            <person name="Grigg M."/>
            <person name="Lorenzi H."/>
            <person name="Galac M."/>
        </authorList>
    </citation>
    <scope>NUCLEOTIDE SEQUENCE [LARGE SCALE GENOMIC DNA]</scope>
    <source>
        <strain evidence="2 3">EAF2021</strain>
    </source>
</reference>
<keyword evidence="3" id="KW-1185">Reference proteome</keyword>
<proteinExistence type="predicted"/>
<evidence type="ECO:0000256" key="1">
    <source>
        <dbReference type="SAM" id="Coils"/>
    </source>
</evidence>